<accession>A0A371F4F0</accession>
<dbReference type="AlphaFoldDB" id="A0A371F4F0"/>
<dbReference type="GO" id="GO:0016020">
    <property type="term" value="C:membrane"/>
    <property type="evidence" value="ECO:0007669"/>
    <property type="project" value="UniProtKB-SubCell"/>
</dbReference>
<dbReference type="InterPro" id="IPR004326">
    <property type="entry name" value="Mlo"/>
</dbReference>
<gene>
    <name evidence="9" type="primary">MLO14</name>
    <name evidence="9" type="ORF">CR513_47259</name>
</gene>
<dbReference type="Pfam" id="PF03094">
    <property type="entry name" value="Mlo"/>
    <property type="match status" value="1"/>
</dbReference>
<evidence type="ECO:0000256" key="2">
    <source>
        <dbReference type="ARBA" id="ARBA00006574"/>
    </source>
</evidence>
<proteinExistence type="inferred from homology"/>
<dbReference type="Proteomes" id="UP000257109">
    <property type="component" value="Unassembled WGS sequence"/>
</dbReference>
<dbReference type="STRING" id="157652.A0A371F4F0"/>
<comment type="subcellular location">
    <subcellularLocation>
        <location evidence="1">Membrane</location>
        <topology evidence="1">Multi-pass membrane protein</topology>
    </subcellularLocation>
</comment>
<dbReference type="GO" id="GO:0006952">
    <property type="term" value="P:defense response"/>
    <property type="evidence" value="ECO:0007669"/>
    <property type="project" value="UniProtKB-KW"/>
</dbReference>
<keyword evidence="3 8" id="KW-0812">Transmembrane</keyword>
<dbReference type="OrthoDB" id="1388414at2759"/>
<feature type="transmembrane region" description="Helical" evidence="8">
    <location>
        <begin position="285"/>
        <end position="305"/>
    </location>
</feature>
<feature type="transmembrane region" description="Helical" evidence="8">
    <location>
        <begin position="161"/>
        <end position="180"/>
    </location>
</feature>
<keyword evidence="5 8" id="KW-1133">Transmembrane helix</keyword>
<evidence type="ECO:0000256" key="1">
    <source>
        <dbReference type="ARBA" id="ARBA00004141"/>
    </source>
</evidence>
<dbReference type="PANTHER" id="PTHR31942">
    <property type="entry name" value="MLO-LIKE PROTEIN 1"/>
    <property type="match status" value="1"/>
</dbReference>
<comment type="caution">
    <text evidence="9">The sequence shown here is derived from an EMBL/GenBank/DDBJ whole genome shotgun (WGS) entry which is preliminary data.</text>
</comment>
<evidence type="ECO:0000313" key="10">
    <source>
        <dbReference type="Proteomes" id="UP000257109"/>
    </source>
</evidence>
<dbReference type="PANTHER" id="PTHR31942:SF77">
    <property type="entry name" value="MLO-LIKE PROTEIN 14"/>
    <property type="match status" value="1"/>
</dbReference>
<keyword evidence="4" id="KW-0611">Plant defense</keyword>
<keyword evidence="7" id="KW-0568">Pathogenesis-related protein</keyword>
<keyword evidence="6 8" id="KW-0472">Membrane</keyword>
<protein>
    <submittedName>
        <fullName evidence="9">MLO-like protein 14</fullName>
    </submittedName>
</protein>
<evidence type="ECO:0000256" key="7">
    <source>
        <dbReference type="ARBA" id="ARBA00023265"/>
    </source>
</evidence>
<evidence type="ECO:0000313" key="9">
    <source>
        <dbReference type="EMBL" id="RDX73161.1"/>
    </source>
</evidence>
<evidence type="ECO:0000256" key="3">
    <source>
        <dbReference type="ARBA" id="ARBA00022692"/>
    </source>
</evidence>
<evidence type="ECO:0000256" key="6">
    <source>
        <dbReference type="ARBA" id="ARBA00023136"/>
    </source>
</evidence>
<evidence type="ECO:0000256" key="4">
    <source>
        <dbReference type="ARBA" id="ARBA00022821"/>
    </source>
</evidence>
<feature type="transmembrane region" description="Helical" evidence="8">
    <location>
        <begin position="241"/>
        <end position="265"/>
    </location>
</feature>
<dbReference type="EMBL" id="QJKJ01010624">
    <property type="protein sequence ID" value="RDX73161.1"/>
    <property type="molecule type" value="Genomic_DNA"/>
</dbReference>
<feature type="transmembrane region" description="Helical" evidence="8">
    <location>
        <begin position="186"/>
        <end position="204"/>
    </location>
</feature>
<comment type="similarity">
    <text evidence="2">Belongs to the MLO family.</text>
</comment>
<keyword evidence="10" id="KW-1185">Reference proteome</keyword>
<evidence type="ECO:0000256" key="5">
    <source>
        <dbReference type="ARBA" id="ARBA00022989"/>
    </source>
</evidence>
<reference evidence="9" key="1">
    <citation type="submission" date="2018-05" db="EMBL/GenBank/DDBJ databases">
        <title>Draft genome of Mucuna pruriens seed.</title>
        <authorList>
            <person name="Nnadi N.E."/>
            <person name="Vos R."/>
            <person name="Hasami M.H."/>
            <person name="Devisetty U.K."/>
            <person name="Aguiy J.C."/>
        </authorList>
    </citation>
    <scope>NUCLEOTIDE SEQUENCE [LARGE SCALE GENOMIC DNA]</scope>
    <source>
        <strain evidence="9">JCA_2017</strain>
    </source>
</reference>
<organism evidence="9 10">
    <name type="scientific">Mucuna pruriens</name>
    <name type="common">Velvet bean</name>
    <name type="synonym">Dolichos pruriens</name>
    <dbReference type="NCBI Taxonomy" id="157652"/>
    <lineage>
        <taxon>Eukaryota</taxon>
        <taxon>Viridiplantae</taxon>
        <taxon>Streptophyta</taxon>
        <taxon>Embryophyta</taxon>
        <taxon>Tracheophyta</taxon>
        <taxon>Spermatophyta</taxon>
        <taxon>Magnoliopsida</taxon>
        <taxon>eudicotyledons</taxon>
        <taxon>Gunneridae</taxon>
        <taxon>Pentapetalae</taxon>
        <taxon>rosids</taxon>
        <taxon>fabids</taxon>
        <taxon>Fabales</taxon>
        <taxon>Fabaceae</taxon>
        <taxon>Papilionoideae</taxon>
        <taxon>50 kb inversion clade</taxon>
        <taxon>NPAAA clade</taxon>
        <taxon>indigoferoid/millettioid clade</taxon>
        <taxon>Phaseoleae</taxon>
        <taxon>Mucuna</taxon>
    </lineage>
</organism>
<evidence type="ECO:0000256" key="8">
    <source>
        <dbReference type="SAM" id="Phobius"/>
    </source>
</evidence>
<sequence>MVCPKGCPKNLGAIQMTQVSSKDSRCIHKRLKTPTSKCVQRSNMHPKGQKQVGEYGRMRLTWIHTNIHFLWIDHSCVATEIKRHLPMQSQSTLVMFHRSNPLVRNTFLTWVTCFVQQFWNSVVRTDYLTLRKGFIMNHNLTLKYDFHNYMIQSMEEEFQKIVGMSVPLWGFVVAFMLFNIKGSNLYFWIAFIPNFLALLVGTKLQHVIATLVLENAEITDFFSRAKLTPRDELFWFNKPELLLSFIHFIIFQNAFELASFFWSWWQLGYNSCFIKNHLVVYLKLILGFVGQFLCSYSTLPLYALVTQMGTNYKAALVPNNIRETIVDWGKATRRKRKHNIFTDNFDLQPLRRASPTK</sequence>
<feature type="non-terminal residue" evidence="9">
    <location>
        <position position="1"/>
    </location>
</feature>
<name>A0A371F4F0_MUCPR</name>